<dbReference type="Proteomes" id="UP000402241">
    <property type="component" value="Chromosome"/>
</dbReference>
<dbReference type="Proteomes" id="UP000477779">
    <property type="component" value="Unassembled WGS sequence"/>
</dbReference>
<dbReference type="EMBL" id="CP045309">
    <property type="protein sequence ID" value="QGL50616.1"/>
    <property type="molecule type" value="Genomic_DNA"/>
</dbReference>
<dbReference type="Pfam" id="PF09851">
    <property type="entry name" value="SHOCT"/>
    <property type="match status" value="1"/>
</dbReference>
<organism evidence="2 5">
    <name type="scientific">Micromonospora terminaliae</name>
    <dbReference type="NCBI Taxonomy" id="1914461"/>
    <lineage>
        <taxon>Bacteria</taxon>
        <taxon>Bacillati</taxon>
        <taxon>Actinomycetota</taxon>
        <taxon>Actinomycetes</taxon>
        <taxon>Micromonosporales</taxon>
        <taxon>Micromonosporaceae</taxon>
        <taxon>Micromonospora</taxon>
    </lineage>
</organism>
<accession>A0AAJ2ZAA2</accession>
<reference evidence="3 4" key="1">
    <citation type="submission" date="2019-10" db="EMBL/GenBank/DDBJ databases">
        <title>Genome Sequence of Micromonospora terminaliae DSM 101760.</title>
        <authorList>
            <person name="Guo L."/>
        </authorList>
    </citation>
    <scope>NUCLEOTIDE SEQUENCE [LARGE SCALE GENOMIC DNA]</scope>
    <source>
        <strain evidence="3 4">DSM 101760</strain>
    </source>
</reference>
<protein>
    <submittedName>
        <fullName evidence="2">SHOCT domain-containing protein</fullName>
    </submittedName>
</protein>
<keyword evidence="4" id="KW-1185">Reference proteome</keyword>
<proteinExistence type="predicted"/>
<evidence type="ECO:0000313" key="5">
    <source>
        <dbReference type="Proteomes" id="UP000477779"/>
    </source>
</evidence>
<dbReference type="EMBL" id="JAAHBZ010000001">
    <property type="protein sequence ID" value="NES26440.1"/>
    <property type="molecule type" value="Genomic_DNA"/>
</dbReference>
<feature type="domain" description="SHOCT" evidence="1">
    <location>
        <begin position="44"/>
        <end position="67"/>
    </location>
</feature>
<evidence type="ECO:0000313" key="3">
    <source>
        <dbReference type="EMBL" id="QGL50616.1"/>
    </source>
</evidence>
<gene>
    <name evidence="2" type="ORF">G3561_02550</name>
    <name evidence="3" type="ORF">GCE86_28475</name>
</gene>
<evidence type="ECO:0000313" key="4">
    <source>
        <dbReference type="Proteomes" id="UP000402241"/>
    </source>
</evidence>
<sequence length="70" mass="8018">MMWNGPMMGWMWAWSLLGLLVLVGLVWLVFRLTGQPAGTGPSSARRILDERYAHGEIDDEEYRRRRAGLA</sequence>
<dbReference type="AlphaFoldDB" id="A0AAJ2ZAA2"/>
<reference evidence="2 5" key="2">
    <citation type="submission" date="2020-02" db="EMBL/GenBank/DDBJ databases">
        <title>WGS of Micromonospora spp. isolated from hot spring.</title>
        <authorList>
            <person name="Thawai C."/>
        </authorList>
    </citation>
    <scope>NUCLEOTIDE SEQUENCE [LARGE SCALE GENOMIC DNA]</scope>
    <source>
        <strain evidence="2 5">TMS7</strain>
    </source>
</reference>
<dbReference type="InterPro" id="IPR018649">
    <property type="entry name" value="SHOCT"/>
</dbReference>
<evidence type="ECO:0000313" key="2">
    <source>
        <dbReference type="EMBL" id="NES26440.1"/>
    </source>
</evidence>
<evidence type="ECO:0000259" key="1">
    <source>
        <dbReference type="Pfam" id="PF09851"/>
    </source>
</evidence>
<name>A0AAJ2ZAA2_9ACTN</name>